<evidence type="ECO:0000313" key="3">
    <source>
        <dbReference type="Proteomes" id="UP000017800"/>
    </source>
</evidence>
<dbReference type="SUPFAM" id="SSF53474">
    <property type="entry name" value="alpha/beta-Hydrolases"/>
    <property type="match status" value="1"/>
</dbReference>
<dbReference type="eggNOG" id="COG1075">
    <property type="taxonomic scope" value="Bacteria"/>
</dbReference>
<dbReference type="Gene3D" id="3.40.50.1820">
    <property type="entry name" value="alpha/beta hydrolase"/>
    <property type="match status" value="1"/>
</dbReference>
<organism evidence="2 3">
    <name type="scientific">Vibrio halioticoli NBRC 102217</name>
    <dbReference type="NCBI Taxonomy" id="1219072"/>
    <lineage>
        <taxon>Bacteria</taxon>
        <taxon>Pseudomonadati</taxon>
        <taxon>Pseudomonadota</taxon>
        <taxon>Gammaproteobacteria</taxon>
        <taxon>Vibrionales</taxon>
        <taxon>Vibrionaceae</taxon>
        <taxon>Vibrio</taxon>
    </lineage>
</organism>
<evidence type="ECO:0000259" key="1">
    <source>
        <dbReference type="Pfam" id="PF00561"/>
    </source>
</evidence>
<dbReference type="PROSITE" id="PS51257">
    <property type="entry name" value="PROKAR_LIPOPROTEIN"/>
    <property type="match status" value="1"/>
</dbReference>
<feature type="domain" description="AB hydrolase-1" evidence="1">
    <location>
        <begin position="53"/>
        <end position="161"/>
    </location>
</feature>
<comment type="caution">
    <text evidence="2">The sequence shown here is derived from an EMBL/GenBank/DDBJ whole genome shotgun (WGS) entry which is preliminary data.</text>
</comment>
<gene>
    <name evidence="2" type="ORF">VHA01S_045_00010</name>
</gene>
<dbReference type="PANTHER" id="PTHR37946:SF1">
    <property type="entry name" value="SLL1969 PROTEIN"/>
    <property type="match status" value="1"/>
</dbReference>
<sequence>MRDTIVKAKQKTIALRTSKTSLVVVFIAVLFGCSRSEVPIKDSNYALHQKQQVIIVHGLARSAASMEEMSERVAHSGYQVCVVDYPTLGQAIDKTLHESSAQIDQCIHKFNRELSQVDGSKVHFVGHSLGGLVIRHYLAQKNSITHSPHFGEVVFVGTPNKGSDVADFFSSLWLLPLAGGTAASLTTHSESLPNSLPDPNYAFGVIAGTDSYPILKYMFDNSNDGLVSVESTQLAGMQDFVAVNITHDSLRSDPQVTDLIVNYLNQ</sequence>
<accession>V5HMQ4</accession>
<dbReference type="Proteomes" id="UP000017800">
    <property type="component" value="Unassembled WGS sequence"/>
</dbReference>
<dbReference type="EMBL" id="BAUJ01000045">
    <property type="protein sequence ID" value="GAD90490.1"/>
    <property type="molecule type" value="Genomic_DNA"/>
</dbReference>
<reference evidence="2 3" key="1">
    <citation type="submission" date="2013-11" db="EMBL/GenBank/DDBJ databases">
        <title>Whole genome shotgun sequence of Vibrio halioticoli NBRC 102217.</title>
        <authorList>
            <person name="Isaki S."/>
            <person name="Kimura A."/>
            <person name="Ohji S."/>
            <person name="Hosoyama A."/>
            <person name="Fujita N."/>
            <person name="Hashimoto M."/>
            <person name="Hosoyama Y."/>
            <person name="Yamazoe A."/>
        </authorList>
    </citation>
    <scope>NUCLEOTIDE SEQUENCE [LARGE SCALE GENOMIC DNA]</scope>
    <source>
        <strain evidence="2 3">NBRC 102217</strain>
    </source>
</reference>
<dbReference type="OrthoDB" id="556502at2"/>
<dbReference type="RefSeq" id="WP_023404818.1">
    <property type="nucleotide sequence ID" value="NZ_BAUJ01000045.1"/>
</dbReference>
<keyword evidence="3" id="KW-1185">Reference proteome</keyword>
<proteinExistence type="predicted"/>
<protein>
    <recommendedName>
        <fullName evidence="1">AB hydrolase-1 domain-containing protein</fullName>
    </recommendedName>
</protein>
<dbReference type="AlphaFoldDB" id="V5HMQ4"/>
<dbReference type="InterPro" id="IPR000073">
    <property type="entry name" value="AB_hydrolase_1"/>
</dbReference>
<name>V5HMQ4_9VIBR</name>
<dbReference type="Pfam" id="PF00561">
    <property type="entry name" value="Abhydrolase_1"/>
    <property type="match status" value="1"/>
</dbReference>
<feature type="non-terminal residue" evidence="2">
    <location>
        <position position="266"/>
    </location>
</feature>
<evidence type="ECO:0000313" key="2">
    <source>
        <dbReference type="EMBL" id="GAD90490.1"/>
    </source>
</evidence>
<dbReference type="InterPro" id="IPR029058">
    <property type="entry name" value="AB_hydrolase_fold"/>
</dbReference>
<dbReference type="PANTHER" id="PTHR37946">
    <property type="entry name" value="SLL1969 PROTEIN"/>
    <property type="match status" value="1"/>
</dbReference>